<dbReference type="PANTHER" id="PTHR33841:SF1">
    <property type="entry name" value="DNA METHYLTRANSFERASE A"/>
    <property type="match status" value="1"/>
</dbReference>
<dbReference type="Proteomes" id="UP001482513">
    <property type="component" value="Unassembled WGS sequence"/>
</dbReference>
<reference evidence="6 7" key="1">
    <citation type="submission" date="2022-04" db="EMBL/GenBank/DDBJ databases">
        <title>Positive selection, recombination, and allopatry shape intraspecific diversity of widespread and dominant cyanobacteria.</title>
        <authorList>
            <person name="Wei J."/>
            <person name="Shu W."/>
            <person name="Hu C."/>
        </authorList>
    </citation>
    <scope>NUCLEOTIDE SEQUENCE [LARGE SCALE GENOMIC DNA]</scope>
    <source>
        <strain evidence="6 7">DQ-A4</strain>
    </source>
</reference>
<evidence type="ECO:0000256" key="2">
    <source>
        <dbReference type="ARBA" id="ARBA00022603"/>
    </source>
</evidence>
<accession>A0ABV0JY35</accession>
<dbReference type="InterPro" id="IPR046816">
    <property type="entry name" value="MmeI_Mtase"/>
</dbReference>
<keyword evidence="3" id="KW-0808">Transferase</keyword>
<protein>
    <recommendedName>
        <fullName evidence="1">site-specific DNA-methyltransferase (adenine-specific)</fullName>
        <ecNumber evidence="1">2.1.1.72</ecNumber>
    </recommendedName>
</protein>
<dbReference type="InterPro" id="IPR050953">
    <property type="entry name" value="N4_N6_ade-DNA_methylase"/>
</dbReference>
<organism evidence="6 7">
    <name type="scientific">Leptolyngbya subtilissima DQ-A4</name>
    <dbReference type="NCBI Taxonomy" id="2933933"/>
    <lineage>
        <taxon>Bacteria</taxon>
        <taxon>Bacillati</taxon>
        <taxon>Cyanobacteriota</taxon>
        <taxon>Cyanophyceae</taxon>
        <taxon>Leptolyngbyales</taxon>
        <taxon>Leptolyngbyaceae</taxon>
        <taxon>Leptolyngbya group</taxon>
        <taxon>Leptolyngbya</taxon>
    </lineage>
</organism>
<keyword evidence="7" id="KW-1185">Reference proteome</keyword>
<evidence type="ECO:0000313" key="6">
    <source>
        <dbReference type="EMBL" id="MEP0945450.1"/>
    </source>
</evidence>
<sequence>MGLTVEQPPTPTLVQGFQRSWQTLTDALVSLPGSQRRHYATLLLTRLIAVAALQQRGYLGGDEWYLHNQFGQSQQRELDGFFSQVLQPLCQQGFTLPAEERPPALRQRLGPLPFVPTGPFRFTELDQRWGHVPLPDAAFEPTLHWLADLAAAAPAGLDAGLGMLLEQAVNGYDGVAMATPAPLLGALCDRTIHATLLDRAEALTNHRYRSTEQLLKELSPAEAGTLLTELGQLTLLDPACGSGRFLVAALNQLMELALGLRAIATQNSAKTIPNWAKPSPNNPTLGLYQHLATHALYGLDLWPPAVELARLQLWLQGVQHTSQPTELTALPDLTLTVLQGNALVGLVRVDDERFDQVPPRRGAKDPEQAVPLQGNLLQPLIADSYQSVLGERQVRLEHYRSQTQLLAEVGSVPAYAQADFLRDRLDELDAIAQGKLTHLLWSEGSQQLGLRVPDPTGDRPTRPLNQTDVDATQPFHWGFYFHQQRRDQGGFDIVLSHFPRGAVEATQVGFVERYATLFEQKNVTPSTFRHNRQPVLTIDHDLTQAWAEYRGQFTWLSNYLRRSDQYPHSSLGPDGLSQNRLFWSRLFLERSLQLLRPGGRCGVLLDPFWAQSNSAPLRHWLQRQTDLATVLDLSNHQKLWPDIPSRTTLCALWLRHQGPTQGSPYAAFSKPNTALAPEALGGVLQRLIHPTG</sequence>
<dbReference type="PANTHER" id="PTHR33841">
    <property type="entry name" value="DNA METHYLTRANSFERASE YEEA-RELATED"/>
    <property type="match status" value="1"/>
</dbReference>
<comment type="caution">
    <text evidence="6">The sequence shown here is derived from an EMBL/GenBank/DDBJ whole genome shotgun (WGS) entry which is preliminary data.</text>
</comment>
<evidence type="ECO:0000256" key="3">
    <source>
        <dbReference type="ARBA" id="ARBA00022679"/>
    </source>
</evidence>
<dbReference type="EC" id="2.1.1.72" evidence="1"/>
<gene>
    <name evidence="6" type="ORF">NC992_01060</name>
</gene>
<dbReference type="RefSeq" id="WP_190698221.1">
    <property type="nucleotide sequence ID" value="NZ_JAMPKX010000001.1"/>
</dbReference>
<keyword evidence="2" id="KW-0489">Methyltransferase</keyword>
<dbReference type="EMBL" id="JAMPKX010000001">
    <property type="protein sequence ID" value="MEP0945450.1"/>
    <property type="molecule type" value="Genomic_DNA"/>
</dbReference>
<name>A0ABV0JY35_9CYAN</name>
<proteinExistence type="predicted"/>
<evidence type="ECO:0000256" key="1">
    <source>
        <dbReference type="ARBA" id="ARBA00011900"/>
    </source>
</evidence>
<comment type="catalytic activity">
    <reaction evidence="4">
        <text>a 2'-deoxyadenosine in DNA + S-adenosyl-L-methionine = an N(6)-methyl-2'-deoxyadenosine in DNA + S-adenosyl-L-homocysteine + H(+)</text>
        <dbReference type="Rhea" id="RHEA:15197"/>
        <dbReference type="Rhea" id="RHEA-COMP:12418"/>
        <dbReference type="Rhea" id="RHEA-COMP:12419"/>
        <dbReference type="ChEBI" id="CHEBI:15378"/>
        <dbReference type="ChEBI" id="CHEBI:57856"/>
        <dbReference type="ChEBI" id="CHEBI:59789"/>
        <dbReference type="ChEBI" id="CHEBI:90615"/>
        <dbReference type="ChEBI" id="CHEBI:90616"/>
        <dbReference type="EC" id="2.1.1.72"/>
    </reaction>
</comment>
<dbReference type="PRINTS" id="PR00507">
    <property type="entry name" value="N12N6MTFRASE"/>
</dbReference>
<evidence type="ECO:0000313" key="7">
    <source>
        <dbReference type="Proteomes" id="UP001482513"/>
    </source>
</evidence>
<evidence type="ECO:0000259" key="5">
    <source>
        <dbReference type="Pfam" id="PF20473"/>
    </source>
</evidence>
<dbReference type="Gene3D" id="3.40.50.150">
    <property type="entry name" value="Vaccinia Virus protein VP39"/>
    <property type="match status" value="2"/>
</dbReference>
<feature type="domain" description="MmeI-like DNA-methyltransferase" evidence="5">
    <location>
        <begin position="225"/>
        <end position="324"/>
    </location>
</feature>
<dbReference type="Pfam" id="PF20473">
    <property type="entry name" value="MmeI_Mtase"/>
    <property type="match status" value="1"/>
</dbReference>
<evidence type="ECO:0000256" key="4">
    <source>
        <dbReference type="ARBA" id="ARBA00047942"/>
    </source>
</evidence>
<dbReference type="InterPro" id="IPR029063">
    <property type="entry name" value="SAM-dependent_MTases_sf"/>
</dbReference>
<dbReference type="SUPFAM" id="SSF53335">
    <property type="entry name" value="S-adenosyl-L-methionine-dependent methyltransferases"/>
    <property type="match status" value="1"/>
</dbReference>